<dbReference type="EMBL" id="QRDW01000011">
    <property type="protein sequence ID" value="RED45788.1"/>
    <property type="molecule type" value="Genomic_DNA"/>
</dbReference>
<evidence type="ECO:0000259" key="7">
    <source>
        <dbReference type="Pfam" id="PF04545"/>
    </source>
</evidence>
<comment type="similarity">
    <text evidence="1">Belongs to the sigma-70 factor family. ECF subfamily.</text>
</comment>
<dbReference type="GO" id="GO:0003677">
    <property type="term" value="F:DNA binding"/>
    <property type="evidence" value="ECO:0007669"/>
    <property type="project" value="UniProtKB-KW"/>
</dbReference>
<comment type="caution">
    <text evidence="8">The sequence shown here is derived from an EMBL/GenBank/DDBJ whole genome shotgun (WGS) entry which is preliminary data.</text>
</comment>
<dbReference type="GO" id="GO:0016987">
    <property type="term" value="F:sigma factor activity"/>
    <property type="evidence" value="ECO:0007669"/>
    <property type="project" value="UniProtKB-KW"/>
</dbReference>
<dbReference type="InterPro" id="IPR013325">
    <property type="entry name" value="RNA_pol_sigma_r2"/>
</dbReference>
<evidence type="ECO:0000256" key="1">
    <source>
        <dbReference type="ARBA" id="ARBA00010641"/>
    </source>
</evidence>
<dbReference type="Proteomes" id="UP000256845">
    <property type="component" value="Unassembled WGS sequence"/>
</dbReference>
<keyword evidence="2" id="KW-0805">Transcription regulation</keyword>
<dbReference type="PANTHER" id="PTHR43133">
    <property type="entry name" value="RNA POLYMERASE ECF-TYPE SIGMA FACTO"/>
    <property type="match status" value="1"/>
</dbReference>
<proteinExistence type="inferred from homology"/>
<dbReference type="Pfam" id="PF04542">
    <property type="entry name" value="Sigma70_r2"/>
    <property type="match status" value="1"/>
</dbReference>
<gene>
    <name evidence="8" type="ORF">DFP90_11135</name>
</gene>
<evidence type="ECO:0000256" key="4">
    <source>
        <dbReference type="ARBA" id="ARBA00023125"/>
    </source>
</evidence>
<keyword evidence="5" id="KW-0804">Transcription</keyword>
<dbReference type="InterPro" id="IPR014284">
    <property type="entry name" value="RNA_pol_sigma-70_dom"/>
</dbReference>
<keyword evidence="3" id="KW-0731">Sigma factor</keyword>
<accession>A0A3D9H8H6</accession>
<evidence type="ECO:0000259" key="6">
    <source>
        <dbReference type="Pfam" id="PF04542"/>
    </source>
</evidence>
<dbReference type="InterPro" id="IPR007630">
    <property type="entry name" value="RNA_pol_sigma70_r4"/>
</dbReference>
<dbReference type="CDD" id="cd06171">
    <property type="entry name" value="Sigma70_r4"/>
    <property type="match status" value="1"/>
</dbReference>
<keyword evidence="4" id="KW-0238">DNA-binding</keyword>
<dbReference type="Pfam" id="PF04545">
    <property type="entry name" value="Sigma70_r4"/>
    <property type="match status" value="1"/>
</dbReference>
<protein>
    <submittedName>
        <fullName evidence="8">RNA polymerase sigma-70 factor (ECF subfamily)</fullName>
    </submittedName>
</protein>
<name>A0A3D9H8H6_9PROT</name>
<feature type="domain" description="RNA polymerase sigma-70 region 4" evidence="7">
    <location>
        <begin position="145"/>
        <end position="193"/>
    </location>
</feature>
<dbReference type="GO" id="GO:0006352">
    <property type="term" value="P:DNA-templated transcription initiation"/>
    <property type="evidence" value="ECO:0007669"/>
    <property type="project" value="InterPro"/>
</dbReference>
<evidence type="ECO:0000256" key="5">
    <source>
        <dbReference type="ARBA" id="ARBA00023163"/>
    </source>
</evidence>
<dbReference type="Gene3D" id="1.10.10.10">
    <property type="entry name" value="Winged helix-like DNA-binding domain superfamily/Winged helix DNA-binding domain"/>
    <property type="match status" value="1"/>
</dbReference>
<dbReference type="InterPro" id="IPR039425">
    <property type="entry name" value="RNA_pol_sigma-70-like"/>
</dbReference>
<evidence type="ECO:0000256" key="2">
    <source>
        <dbReference type="ARBA" id="ARBA00023015"/>
    </source>
</evidence>
<dbReference type="PANTHER" id="PTHR43133:SF62">
    <property type="entry name" value="RNA POLYMERASE SIGMA FACTOR SIGZ"/>
    <property type="match status" value="1"/>
</dbReference>
<dbReference type="InterPro" id="IPR036388">
    <property type="entry name" value="WH-like_DNA-bd_sf"/>
</dbReference>
<evidence type="ECO:0000313" key="8">
    <source>
        <dbReference type="EMBL" id="RED45788.1"/>
    </source>
</evidence>
<dbReference type="InterPro" id="IPR007627">
    <property type="entry name" value="RNA_pol_sigma70_r2"/>
</dbReference>
<evidence type="ECO:0000256" key="3">
    <source>
        <dbReference type="ARBA" id="ARBA00023082"/>
    </source>
</evidence>
<dbReference type="NCBIfam" id="TIGR02937">
    <property type="entry name" value="sigma70-ECF"/>
    <property type="match status" value="1"/>
</dbReference>
<feature type="domain" description="RNA polymerase sigma-70 region 2" evidence="6">
    <location>
        <begin position="43"/>
        <end position="111"/>
    </location>
</feature>
<dbReference type="SUPFAM" id="SSF88659">
    <property type="entry name" value="Sigma3 and sigma4 domains of RNA polymerase sigma factors"/>
    <property type="match status" value="1"/>
</dbReference>
<dbReference type="InterPro" id="IPR013324">
    <property type="entry name" value="RNA_pol_sigma_r3/r4-like"/>
</dbReference>
<keyword evidence="9" id="KW-1185">Reference proteome</keyword>
<organism evidence="8 9">
    <name type="scientific">Aestuariispira insulae</name>
    <dbReference type="NCBI Taxonomy" id="1461337"/>
    <lineage>
        <taxon>Bacteria</taxon>
        <taxon>Pseudomonadati</taxon>
        <taxon>Pseudomonadota</taxon>
        <taxon>Alphaproteobacteria</taxon>
        <taxon>Rhodospirillales</taxon>
        <taxon>Kiloniellaceae</taxon>
        <taxon>Aestuariispira</taxon>
    </lineage>
</organism>
<dbReference type="Gene3D" id="1.10.1740.10">
    <property type="match status" value="1"/>
</dbReference>
<evidence type="ECO:0000313" key="9">
    <source>
        <dbReference type="Proteomes" id="UP000256845"/>
    </source>
</evidence>
<sequence>MLHGNIVVTEKARMPGHPAADPDFAADMQSVAQSQDRDAFARLFQHFAPRIKAFLLKQGASLAQAEELMQETMVTIWQKAHQFDPAKARASTWIFTIARNRRIDRLRKQARADVDLTDPALVPDPLEDGEAVVARSEDRERISAAMRDLSHEQLQVIKLCYYSDMSHSEIANQLDIPIGTVKSRIRLAIARIKAALEDA</sequence>
<reference evidence="8 9" key="1">
    <citation type="submission" date="2018-07" db="EMBL/GenBank/DDBJ databases">
        <title>Genomic Encyclopedia of Type Strains, Phase III (KMG-III): the genomes of soil and plant-associated and newly described type strains.</title>
        <authorList>
            <person name="Whitman W."/>
        </authorList>
    </citation>
    <scope>NUCLEOTIDE SEQUENCE [LARGE SCALE GENOMIC DNA]</scope>
    <source>
        <strain evidence="8 9">CECT 8488</strain>
    </source>
</reference>
<dbReference type="AlphaFoldDB" id="A0A3D9H8H6"/>
<dbReference type="SUPFAM" id="SSF88946">
    <property type="entry name" value="Sigma2 domain of RNA polymerase sigma factors"/>
    <property type="match status" value="1"/>
</dbReference>